<dbReference type="PANTHER" id="PTHR37992:SF1">
    <property type="entry name" value="DUF1774-DOMAIN-CONTAINING PROTEIN"/>
    <property type="match status" value="1"/>
</dbReference>
<feature type="region of interest" description="Disordered" evidence="1">
    <location>
        <begin position="291"/>
        <end position="327"/>
    </location>
</feature>
<feature type="transmembrane region" description="Helical" evidence="2">
    <location>
        <begin position="250"/>
        <end position="271"/>
    </location>
</feature>
<feature type="transmembrane region" description="Helical" evidence="2">
    <location>
        <begin position="24"/>
        <end position="44"/>
    </location>
</feature>
<comment type="caution">
    <text evidence="3">The sequence shown here is derived from an EMBL/GenBank/DDBJ whole genome shotgun (WGS) entry which is preliminary data.</text>
</comment>
<feature type="transmembrane region" description="Helical" evidence="2">
    <location>
        <begin position="99"/>
        <end position="117"/>
    </location>
</feature>
<dbReference type="InterPro" id="IPR013920">
    <property type="entry name" value="DUF1774_fun"/>
</dbReference>
<feature type="transmembrane region" description="Helical" evidence="2">
    <location>
        <begin position="64"/>
        <end position="87"/>
    </location>
</feature>
<sequence length="327" mass="36016">MDSLPIDMNHPAVRDYLALVRLQVLTPLSLLINIATVLVCAVVVNPSIRTVLKIYPTAITPSPAVISVYIAAMYLGQIGYCVLLVLARKPETKATLTKGVGLSLVFANWIMALWAVAWVFEWFLAATILQGALLILLLYSNISLLTYHAPTTSRPFDLALIHAPLRFFFVLQFALMFPLALFVYLGLTYTPVYDGTPIDYNRYAWPGFGVVLGTNLASLLVVMLRRDIVWCVAATWICVSILSSRPKPQAVYITALVFTVLQPLGLVVAYIHAYFYSRSEVEEGNANGAVALEGEDHPGLRRVTPTPRATEEQAAAREVDAETVWGS</sequence>
<name>A0AAD7AE44_9AGAR</name>
<evidence type="ECO:0000313" key="3">
    <source>
        <dbReference type="EMBL" id="KAJ7355556.1"/>
    </source>
</evidence>
<evidence type="ECO:0000256" key="1">
    <source>
        <dbReference type="SAM" id="MobiDB-lite"/>
    </source>
</evidence>
<dbReference type="PANTHER" id="PTHR37992">
    <property type="entry name" value="EXPRESSED PROTEIN"/>
    <property type="match status" value="1"/>
</dbReference>
<feature type="transmembrane region" description="Helical" evidence="2">
    <location>
        <begin position="167"/>
        <end position="187"/>
    </location>
</feature>
<feature type="transmembrane region" description="Helical" evidence="2">
    <location>
        <begin position="203"/>
        <end position="221"/>
    </location>
</feature>
<keyword evidence="2" id="KW-1133">Transmembrane helix</keyword>
<keyword evidence="4" id="KW-1185">Reference proteome</keyword>
<organism evidence="3 4">
    <name type="scientific">Mycena albidolilacea</name>
    <dbReference type="NCBI Taxonomy" id="1033008"/>
    <lineage>
        <taxon>Eukaryota</taxon>
        <taxon>Fungi</taxon>
        <taxon>Dikarya</taxon>
        <taxon>Basidiomycota</taxon>
        <taxon>Agaricomycotina</taxon>
        <taxon>Agaricomycetes</taxon>
        <taxon>Agaricomycetidae</taxon>
        <taxon>Agaricales</taxon>
        <taxon>Marasmiineae</taxon>
        <taxon>Mycenaceae</taxon>
        <taxon>Mycena</taxon>
    </lineage>
</organism>
<accession>A0AAD7AE44</accession>
<keyword evidence="2" id="KW-0812">Transmembrane</keyword>
<protein>
    <submittedName>
        <fullName evidence="3">Uncharacterized protein</fullName>
    </submittedName>
</protein>
<feature type="transmembrane region" description="Helical" evidence="2">
    <location>
        <begin position="228"/>
        <end position="244"/>
    </location>
</feature>
<feature type="compositionally biased region" description="Basic and acidic residues" evidence="1">
    <location>
        <begin position="309"/>
        <end position="320"/>
    </location>
</feature>
<keyword evidence="2" id="KW-0472">Membrane</keyword>
<gene>
    <name evidence="3" type="ORF">DFH08DRAFT_502630</name>
</gene>
<feature type="transmembrane region" description="Helical" evidence="2">
    <location>
        <begin position="123"/>
        <end position="147"/>
    </location>
</feature>
<evidence type="ECO:0000256" key="2">
    <source>
        <dbReference type="SAM" id="Phobius"/>
    </source>
</evidence>
<proteinExistence type="predicted"/>
<dbReference type="AlphaFoldDB" id="A0AAD7AE44"/>
<dbReference type="Proteomes" id="UP001218218">
    <property type="component" value="Unassembled WGS sequence"/>
</dbReference>
<reference evidence="3" key="1">
    <citation type="submission" date="2023-03" db="EMBL/GenBank/DDBJ databases">
        <title>Massive genome expansion in bonnet fungi (Mycena s.s.) driven by repeated elements and novel gene families across ecological guilds.</title>
        <authorList>
            <consortium name="Lawrence Berkeley National Laboratory"/>
            <person name="Harder C.B."/>
            <person name="Miyauchi S."/>
            <person name="Viragh M."/>
            <person name="Kuo A."/>
            <person name="Thoen E."/>
            <person name="Andreopoulos B."/>
            <person name="Lu D."/>
            <person name="Skrede I."/>
            <person name="Drula E."/>
            <person name="Henrissat B."/>
            <person name="Morin E."/>
            <person name="Kohler A."/>
            <person name="Barry K."/>
            <person name="LaButti K."/>
            <person name="Morin E."/>
            <person name="Salamov A."/>
            <person name="Lipzen A."/>
            <person name="Mereny Z."/>
            <person name="Hegedus B."/>
            <person name="Baldrian P."/>
            <person name="Stursova M."/>
            <person name="Weitz H."/>
            <person name="Taylor A."/>
            <person name="Grigoriev I.V."/>
            <person name="Nagy L.G."/>
            <person name="Martin F."/>
            <person name="Kauserud H."/>
        </authorList>
    </citation>
    <scope>NUCLEOTIDE SEQUENCE</scope>
    <source>
        <strain evidence="3">CBHHK002</strain>
    </source>
</reference>
<dbReference type="EMBL" id="JARIHO010000009">
    <property type="protein sequence ID" value="KAJ7355556.1"/>
    <property type="molecule type" value="Genomic_DNA"/>
</dbReference>
<evidence type="ECO:0000313" key="4">
    <source>
        <dbReference type="Proteomes" id="UP001218218"/>
    </source>
</evidence>